<dbReference type="GO" id="GO:0005764">
    <property type="term" value="C:lysosome"/>
    <property type="evidence" value="ECO:0007669"/>
    <property type="project" value="TreeGrafter"/>
</dbReference>
<dbReference type="Pfam" id="PF00811">
    <property type="entry name" value="Ependymin"/>
    <property type="match status" value="1"/>
</dbReference>
<evidence type="ECO:0000256" key="1">
    <source>
        <dbReference type="ARBA" id="ARBA00010771"/>
    </source>
</evidence>
<dbReference type="Ensembl" id="ENSHCOT00000007132.1">
    <property type="protein sequence ID" value="ENSHCOP00000004387.1"/>
    <property type="gene ID" value="ENSHCOG00000005903.1"/>
</dbReference>
<comment type="similarity">
    <text evidence="1">Belongs to the ependymin family.</text>
</comment>
<organism evidence="3 4">
    <name type="scientific">Hippocampus comes</name>
    <name type="common">Tiger tail seahorse</name>
    <dbReference type="NCBI Taxonomy" id="109280"/>
    <lineage>
        <taxon>Eukaryota</taxon>
        <taxon>Metazoa</taxon>
        <taxon>Chordata</taxon>
        <taxon>Craniata</taxon>
        <taxon>Vertebrata</taxon>
        <taxon>Euteleostomi</taxon>
        <taxon>Actinopterygii</taxon>
        <taxon>Neopterygii</taxon>
        <taxon>Teleostei</taxon>
        <taxon>Neoteleostei</taxon>
        <taxon>Acanthomorphata</taxon>
        <taxon>Syngnathiaria</taxon>
        <taxon>Syngnathiformes</taxon>
        <taxon>Syngnathoidei</taxon>
        <taxon>Syngnathidae</taxon>
        <taxon>Hippocampus</taxon>
    </lineage>
</organism>
<feature type="region of interest" description="Disordered" evidence="2">
    <location>
        <begin position="38"/>
        <end position="60"/>
    </location>
</feature>
<dbReference type="PRINTS" id="PR00317">
    <property type="entry name" value="EPENDYMIN"/>
</dbReference>
<reference evidence="3" key="1">
    <citation type="submission" date="2025-08" db="UniProtKB">
        <authorList>
            <consortium name="Ensembl"/>
        </authorList>
    </citation>
    <scope>IDENTIFICATION</scope>
</reference>
<accession>A0A3Q2XKF9</accession>
<proteinExistence type="inferred from homology"/>
<name>A0A3Q2XKF9_HIPCM</name>
<dbReference type="AlphaFoldDB" id="A0A3Q2XKF9"/>
<dbReference type="GO" id="GO:0005576">
    <property type="term" value="C:extracellular region"/>
    <property type="evidence" value="ECO:0007669"/>
    <property type="project" value="InterPro"/>
</dbReference>
<evidence type="ECO:0000256" key="2">
    <source>
        <dbReference type="SAM" id="MobiDB-lite"/>
    </source>
</evidence>
<dbReference type="PANTHER" id="PTHR10697:SF5">
    <property type="entry name" value="EPENDYMIN-RELATED"/>
    <property type="match status" value="1"/>
</dbReference>
<evidence type="ECO:0000313" key="4">
    <source>
        <dbReference type="Proteomes" id="UP000264820"/>
    </source>
</evidence>
<reference evidence="3" key="2">
    <citation type="submission" date="2025-09" db="UniProtKB">
        <authorList>
            <consortium name="Ensembl"/>
        </authorList>
    </citation>
    <scope>IDENTIFICATION</scope>
</reference>
<dbReference type="SMART" id="SM00026">
    <property type="entry name" value="EPEND"/>
    <property type="match status" value="1"/>
</dbReference>
<evidence type="ECO:0000313" key="3">
    <source>
        <dbReference type="Ensembl" id="ENSHCOP00000004387.1"/>
    </source>
</evidence>
<dbReference type="InterPro" id="IPR001299">
    <property type="entry name" value="Ependymin"/>
</dbReference>
<keyword evidence="4" id="KW-1185">Reference proteome</keyword>
<protein>
    <submittedName>
        <fullName evidence="3">Ependymin-1-like</fullName>
    </submittedName>
</protein>
<dbReference type="Proteomes" id="UP000264820">
    <property type="component" value="Unplaced"/>
</dbReference>
<dbReference type="GeneTree" id="ENSGT00940000168284"/>
<sequence length="240" mass="26307">MNNHPRTHSHLGTILSVQSACHACFWNVRGTLEYPEKTHAGTGRTCKPHTGRPQLGSNPGPLHCSPNMTGSLSVVSQMGGRAETKAVGLFTYDSMNKKLRFQSNSSLPLNVTLDLDLLVFFEEGILYKIDSKNQSCEKKALQSRKHPFALPSDATFMTTMTSGSAFIEGEGLKFQIWTTPTPGFKGRGLPFVCPALLLLLSLGPDPKIRSSNEYHIGLARCGGKCPSGHRNAIFFFFFCL</sequence>
<dbReference type="PANTHER" id="PTHR10697">
    <property type="entry name" value="MAMMALIAN EPENDYMIN-RELATED PROTEIN 1"/>
    <property type="match status" value="1"/>
</dbReference>
<dbReference type="GO" id="GO:0007160">
    <property type="term" value="P:cell-matrix adhesion"/>
    <property type="evidence" value="ECO:0007669"/>
    <property type="project" value="InterPro"/>
</dbReference>
<dbReference type="GO" id="GO:0005509">
    <property type="term" value="F:calcium ion binding"/>
    <property type="evidence" value="ECO:0007669"/>
    <property type="project" value="InterPro"/>
</dbReference>